<keyword evidence="5" id="KW-0520">NAD</keyword>
<feature type="domain" description="FAD-binding FR-type" evidence="7">
    <location>
        <begin position="26"/>
        <end position="135"/>
    </location>
</feature>
<evidence type="ECO:0000256" key="2">
    <source>
        <dbReference type="ARBA" id="ARBA00022630"/>
    </source>
</evidence>
<gene>
    <name evidence="8 10" type="primary">OXNAD1</name>
</gene>
<dbReference type="InterPro" id="IPR001709">
    <property type="entry name" value="Flavoprot_Pyr_Nucl_cyt_Rdtase"/>
</dbReference>
<dbReference type="Proteomes" id="UP001318040">
    <property type="component" value="Chromosome 2"/>
</dbReference>
<dbReference type="SUPFAM" id="SSF52343">
    <property type="entry name" value="Ferredoxin reductase-like, C-terminal NADP-linked domain"/>
    <property type="match status" value="1"/>
</dbReference>
<name>S4R8A4_PETMA</name>
<dbReference type="PROSITE" id="PS51384">
    <property type="entry name" value="FAD_FR"/>
    <property type="match status" value="1"/>
</dbReference>
<dbReference type="PANTHER" id="PTHR46505">
    <property type="entry name" value="OXIDOREDUCTASE NAD-BINDING DOMAIN-CONTAINING PROTEIN 1"/>
    <property type="match status" value="1"/>
</dbReference>
<keyword evidence="3" id="KW-0274">FAD</keyword>
<dbReference type="OrthoDB" id="436496at2759"/>
<evidence type="ECO:0000256" key="4">
    <source>
        <dbReference type="ARBA" id="ARBA00023002"/>
    </source>
</evidence>
<dbReference type="Ensembl" id="ENSPMAT00000001441.1">
    <property type="protein sequence ID" value="ENSPMAP00000001435.1"/>
    <property type="gene ID" value="ENSPMAG00000001298.1"/>
</dbReference>
<dbReference type="InterPro" id="IPR001433">
    <property type="entry name" value="OxRdtase_FAD/NAD-bd"/>
</dbReference>
<dbReference type="PRINTS" id="PR00410">
    <property type="entry name" value="PHEHYDRXLASE"/>
</dbReference>
<dbReference type="SUPFAM" id="SSF63380">
    <property type="entry name" value="Riboflavin synthase domain-like"/>
    <property type="match status" value="1"/>
</dbReference>
<evidence type="ECO:0000256" key="6">
    <source>
        <dbReference type="ARBA" id="ARBA00040516"/>
    </source>
</evidence>
<dbReference type="KEGG" id="pmrn:116948168"/>
<evidence type="ECO:0000256" key="3">
    <source>
        <dbReference type="ARBA" id="ARBA00022827"/>
    </source>
</evidence>
<dbReference type="OMA" id="WIDFFIP"/>
<dbReference type="GeneID" id="116948168"/>
<dbReference type="CTD" id="92106"/>
<dbReference type="InterPro" id="IPR017938">
    <property type="entry name" value="Riboflavin_synthase-like_b-brl"/>
</dbReference>
<protein>
    <recommendedName>
        <fullName evidence="6">Oxidoreductase NAD-binding domain-containing protein 1</fullName>
    </recommendedName>
</protein>
<dbReference type="PRINTS" id="PR00371">
    <property type="entry name" value="FPNCR"/>
</dbReference>
<dbReference type="CDD" id="cd00322">
    <property type="entry name" value="FNR_like"/>
    <property type="match status" value="1"/>
</dbReference>
<dbReference type="HOGENOM" id="CLU_003827_7_1_1"/>
<dbReference type="InterPro" id="IPR017927">
    <property type="entry name" value="FAD-bd_FR_type"/>
</dbReference>
<dbReference type="Pfam" id="PF00175">
    <property type="entry name" value="NAD_binding_1"/>
    <property type="match status" value="1"/>
</dbReference>
<evidence type="ECO:0000256" key="5">
    <source>
        <dbReference type="ARBA" id="ARBA00023027"/>
    </source>
</evidence>
<dbReference type="GO" id="GO:0005739">
    <property type="term" value="C:mitochondrion"/>
    <property type="evidence" value="ECO:0007669"/>
    <property type="project" value="TreeGrafter"/>
</dbReference>
<evidence type="ECO:0000313" key="8">
    <source>
        <dbReference type="Ensembl" id="ENSPMAP00000001435.1"/>
    </source>
</evidence>
<evidence type="ECO:0000313" key="10">
    <source>
        <dbReference type="RefSeq" id="XP_032820495.1"/>
    </source>
</evidence>
<keyword evidence="2" id="KW-0285">Flavoprotein</keyword>
<dbReference type="STRING" id="7757.ENSPMAP00000001435"/>
<organism evidence="8">
    <name type="scientific">Petromyzon marinus</name>
    <name type="common">Sea lamprey</name>
    <dbReference type="NCBI Taxonomy" id="7757"/>
    <lineage>
        <taxon>Eukaryota</taxon>
        <taxon>Metazoa</taxon>
        <taxon>Chordata</taxon>
        <taxon>Craniata</taxon>
        <taxon>Vertebrata</taxon>
        <taxon>Cyclostomata</taxon>
        <taxon>Hyperoartia</taxon>
        <taxon>Petromyzontiformes</taxon>
        <taxon>Petromyzontidae</taxon>
        <taxon>Petromyzon</taxon>
    </lineage>
</organism>
<dbReference type="Gene3D" id="2.40.30.10">
    <property type="entry name" value="Translation factors"/>
    <property type="match status" value="1"/>
</dbReference>
<accession>S4R8A4</accession>
<dbReference type="GeneTree" id="ENSGT00390000004280"/>
<dbReference type="RefSeq" id="XP_032820495.1">
    <property type="nucleotide sequence ID" value="XM_032964604.1"/>
</dbReference>
<comment type="cofactor">
    <cofactor evidence="1">
        <name>FAD</name>
        <dbReference type="ChEBI" id="CHEBI:57692"/>
    </cofactor>
</comment>
<dbReference type="InterPro" id="IPR039261">
    <property type="entry name" value="FNR_nucleotide-bd"/>
</dbReference>
<evidence type="ECO:0000256" key="1">
    <source>
        <dbReference type="ARBA" id="ARBA00001974"/>
    </source>
</evidence>
<reference evidence="8" key="2">
    <citation type="submission" date="2025-05" db="UniProtKB">
        <authorList>
            <consortium name="Ensembl"/>
        </authorList>
    </citation>
    <scope>IDENTIFICATION</scope>
</reference>
<keyword evidence="4" id="KW-0560">Oxidoreductase</keyword>
<evidence type="ECO:0000313" key="9">
    <source>
        <dbReference type="Proteomes" id="UP001318040"/>
    </source>
</evidence>
<proteinExistence type="predicted"/>
<keyword evidence="9" id="KW-1185">Reference proteome</keyword>
<sequence>MAAAAAPLGGVQTHSLDPRLEDCPRETVSRATVVGMWDESSTVKGLKLRIHNQQFTFKAGQWVDFYAPGIAEMTGFSFCSNPEQMESESIFELAVKDSVDNPAHWVHTQCKVGVEVTVRVGGDFYFDPRPSDPPVNLLLVAGGVGINPLRSILMHCVHLMRQRVLTQAGYQLGKIHLIFTARTISELIFKDWLLSLVQEFPGKMSLRFHITRCKSPVTEDLKPYTTVGRITGQDLLQASQGSPHCFVCGPSSMYDFVTDALGGAGIPKDKIFYEKWQ</sequence>
<dbReference type="GO" id="GO:0016491">
    <property type="term" value="F:oxidoreductase activity"/>
    <property type="evidence" value="ECO:0007669"/>
    <property type="project" value="UniProtKB-KW"/>
</dbReference>
<dbReference type="AlphaFoldDB" id="S4R8A4"/>
<dbReference type="Gene3D" id="3.40.50.80">
    <property type="entry name" value="Nucleotide-binding domain of ferredoxin-NADP reductase (FNR) module"/>
    <property type="match status" value="1"/>
</dbReference>
<dbReference type="InterPro" id="IPR052128">
    <property type="entry name" value="Oxidoreductase_NAD-binding"/>
</dbReference>
<dbReference type="PANTHER" id="PTHR46505:SF1">
    <property type="entry name" value="OXIDOREDUCTASE NAD-BINDING DOMAIN-CONTAINING PROTEIN 1"/>
    <property type="match status" value="1"/>
</dbReference>
<evidence type="ECO:0000259" key="7">
    <source>
        <dbReference type="PROSITE" id="PS51384"/>
    </source>
</evidence>
<reference evidence="10" key="1">
    <citation type="submission" date="2025-04" db="UniProtKB">
        <authorList>
            <consortium name="RefSeq"/>
        </authorList>
    </citation>
    <scope>IDENTIFICATION</scope>
    <source>
        <tissue evidence="10">Sperm</tissue>
    </source>
</reference>